<comment type="caution">
    <text evidence="2">The sequence shown here is derived from an EMBL/GenBank/DDBJ whole genome shotgun (WGS) entry which is preliminary data.</text>
</comment>
<evidence type="ECO:0000313" key="3">
    <source>
        <dbReference type="Proteomes" id="UP000654075"/>
    </source>
</evidence>
<feature type="compositionally biased region" description="Basic residues" evidence="1">
    <location>
        <begin position="411"/>
        <end position="433"/>
    </location>
</feature>
<feature type="region of interest" description="Disordered" evidence="1">
    <location>
        <begin position="284"/>
        <end position="469"/>
    </location>
</feature>
<accession>A0A813EMA0</accession>
<keyword evidence="3" id="KW-1185">Reference proteome</keyword>
<feature type="compositionally biased region" description="Pro residues" evidence="1">
    <location>
        <begin position="364"/>
        <end position="373"/>
    </location>
</feature>
<dbReference type="OrthoDB" id="10653138at2759"/>
<sequence>GMSILSEAVPSDGEDADGQGQEILCWKQELMTNFEERVRIKRRLIDLAHETKNQMVQKSHAQVGISQWESAQQASPEGGVDTPASIRDKQELLKLIKTELAKTEVKTGDLEGMLHENQEKAEHLQADLPRRVKNKDMQAFFGLVSRIYVMEVENMDIQEMNDVTAPLLEQKDLEAEALRLQISLRDRMIEEQDQMLLGEDQATLPKPEGWISIPPKPNRRMSSPARWSEEDDVGGGSGTEDQSPQRKSRDLGRGYSGLSIPSEEKLIGIGGALQPAVGIGGSRARASSEGIRQTSGVAVLPPLSPTRGRPDLSAVRERRNKPSSQSPAAGVRPPSASGAGESASEASARNLKLLDVSGRALGFPPRPYPPPTVTPTSAEMEARPVAMAIALAMGNDPLWQDGGRDPDSPKSPKRSHVTSTVSKRKGSKGKKTRRGEGSARGERKPVQLHVEAKRAVTEGSVFRREQDDG</sequence>
<feature type="compositionally biased region" description="Basic and acidic residues" evidence="1">
    <location>
        <begin position="308"/>
        <end position="317"/>
    </location>
</feature>
<feature type="region of interest" description="Disordered" evidence="1">
    <location>
        <begin position="198"/>
        <end position="257"/>
    </location>
</feature>
<evidence type="ECO:0000256" key="1">
    <source>
        <dbReference type="SAM" id="MobiDB-lite"/>
    </source>
</evidence>
<feature type="compositionally biased region" description="Low complexity" evidence="1">
    <location>
        <begin position="335"/>
        <end position="348"/>
    </location>
</feature>
<proteinExistence type="predicted"/>
<feature type="non-terminal residue" evidence="2">
    <location>
        <position position="1"/>
    </location>
</feature>
<feature type="compositionally biased region" description="Polar residues" evidence="1">
    <location>
        <begin position="64"/>
        <end position="75"/>
    </location>
</feature>
<dbReference type="Proteomes" id="UP000654075">
    <property type="component" value="Unassembled WGS sequence"/>
</dbReference>
<gene>
    <name evidence="2" type="ORF">PGLA1383_LOCUS17897</name>
</gene>
<protein>
    <submittedName>
        <fullName evidence="2">Uncharacterized protein</fullName>
    </submittedName>
</protein>
<dbReference type="AlphaFoldDB" id="A0A813EMA0"/>
<reference evidence="2" key="1">
    <citation type="submission" date="2021-02" db="EMBL/GenBank/DDBJ databases">
        <authorList>
            <person name="Dougan E. K."/>
            <person name="Rhodes N."/>
            <person name="Thang M."/>
            <person name="Chan C."/>
        </authorList>
    </citation>
    <scope>NUCLEOTIDE SEQUENCE</scope>
</reference>
<feature type="non-terminal residue" evidence="2">
    <location>
        <position position="469"/>
    </location>
</feature>
<dbReference type="EMBL" id="CAJNNV010011241">
    <property type="protein sequence ID" value="CAE8599551.1"/>
    <property type="molecule type" value="Genomic_DNA"/>
</dbReference>
<organism evidence="2 3">
    <name type="scientific">Polarella glacialis</name>
    <name type="common">Dinoflagellate</name>
    <dbReference type="NCBI Taxonomy" id="89957"/>
    <lineage>
        <taxon>Eukaryota</taxon>
        <taxon>Sar</taxon>
        <taxon>Alveolata</taxon>
        <taxon>Dinophyceae</taxon>
        <taxon>Suessiales</taxon>
        <taxon>Suessiaceae</taxon>
        <taxon>Polarella</taxon>
    </lineage>
</organism>
<feature type="region of interest" description="Disordered" evidence="1">
    <location>
        <begin position="64"/>
        <end position="84"/>
    </location>
</feature>
<name>A0A813EMA0_POLGL</name>
<feature type="compositionally biased region" description="Basic and acidic residues" evidence="1">
    <location>
        <begin position="243"/>
        <end position="252"/>
    </location>
</feature>
<feature type="compositionally biased region" description="Basic and acidic residues" evidence="1">
    <location>
        <begin position="434"/>
        <end position="469"/>
    </location>
</feature>
<evidence type="ECO:0000313" key="2">
    <source>
        <dbReference type="EMBL" id="CAE8599551.1"/>
    </source>
</evidence>